<dbReference type="EMBL" id="NPIA01000006">
    <property type="protein sequence ID" value="OZM56389.1"/>
    <property type="molecule type" value="Genomic_DNA"/>
</dbReference>
<dbReference type="InterPro" id="IPR023393">
    <property type="entry name" value="START-like_dom_sf"/>
</dbReference>
<dbReference type="CDD" id="cd07814">
    <property type="entry name" value="SRPBCC_CalC_Aha1-like"/>
    <property type="match status" value="1"/>
</dbReference>
<dbReference type="Gene3D" id="3.30.530.20">
    <property type="match status" value="1"/>
</dbReference>
<evidence type="ECO:0000259" key="2">
    <source>
        <dbReference type="Pfam" id="PF08327"/>
    </source>
</evidence>
<proteinExistence type="inferred from homology"/>
<dbReference type="Proteomes" id="UP000217083">
    <property type="component" value="Unassembled WGS sequence"/>
</dbReference>
<dbReference type="InterPro" id="IPR013538">
    <property type="entry name" value="ASHA1/2-like_C"/>
</dbReference>
<dbReference type="Pfam" id="PF08327">
    <property type="entry name" value="AHSA1"/>
    <property type="match status" value="1"/>
</dbReference>
<keyword evidence="4" id="KW-1185">Reference proteome</keyword>
<protein>
    <recommendedName>
        <fullName evidence="2">Activator of Hsp90 ATPase homologue 1/2-like C-terminal domain-containing protein</fullName>
    </recommendedName>
</protein>
<feature type="domain" description="Activator of Hsp90 ATPase homologue 1/2-like C-terminal" evidence="2">
    <location>
        <begin position="16"/>
        <end position="142"/>
    </location>
</feature>
<name>A0A263BRQ4_9BACI</name>
<comment type="similarity">
    <text evidence="1">Belongs to the AHA1 family.</text>
</comment>
<dbReference type="AlphaFoldDB" id="A0A263BRQ4"/>
<organism evidence="3 4">
    <name type="scientific">Lottiidibacillus patelloidae</name>
    <dbReference type="NCBI Taxonomy" id="2670334"/>
    <lineage>
        <taxon>Bacteria</taxon>
        <taxon>Bacillati</taxon>
        <taxon>Bacillota</taxon>
        <taxon>Bacilli</taxon>
        <taxon>Bacillales</taxon>
        <taxon>Bacillaceae</taxon>
        <taxon>Lottiidibacillus</taxon>
    </lineage>
</organism>
<evidence type="ECO:0000313" key="4">
    <source>
        <dbReference type="Proteomes" id="UP000217083"/>
    </source>
</evidence>
<reference evidence="4" key="1">
    <citation type="submission" date="2017-08" db="EMBL/GenBank/DDBJ databases">
        <authorList>
            <person name="Huang Z."/>
        </authorList>
    </citation>
    <scope>NUCLEOTIDE SEQUENCE [LARGE SCALE GENOMIC DNA]</scope>
    <source>
        <strain evidence="4">SA5d-4</strain>
    </source>
</reference>
<accession>A0A263BRQ4</accession>
<gene>
    <name evidence="3" type="ORF">CIB95_11480</name>
</gene>
<reference evidence="3 4" key="2">
    <citation type="submission" date="2017-09" db="EMBL/GenBank/DDBJ databases">
        <title>Bacillus patelloidae sp. nov., isolated from the intestinal tract of a marine limpet.</title>
        <authorList>
            <person name="Liu R."/>
            <person name="Dong C."/>
            <person name="Shao Z."/>
        </authorList>
    </citation>
    <scope>NUCLEOTIDE SEQUENCE [LARGE SCALE GENOMIC DNA]</scope>
    <source>
        <strain evidence="3 4">SA5d-4</strain>
    </source>
</reference>
<sequence>MMNKAAGNSVVTHHYNHPAETVFRAWLDERLLKKWLFPGELLLKVEINPNIEGEFSFVVDREGTAVDHRGKYLEIQAPSRLAFTFGIPKITPDTDTVYIDIIDTCEGCKLTLTHEIHPNWTEYVKDTDKAWKQMLVVLEKVLDRGMNRELQQPS</sequence>
<evidence type="ECO:0000313" key="3">
    <source>
        <dbReference type="EMBL" id="OZM56389.1"/>
    </source>
</evidence>
<dbReference type="SUPFAM" id="SSF55961">
    <property type="entry name" value="Bet v1-like"/>
    <property type="match status" value="1"/>
</dbReference>
<dbReference type="RefSeq" id="WP_094925308.1">
    <property type="nucleotide sequence ID" value="NZ_NPIA01000006.1"/>
</dbReference>
<comment type="caution">
    <text evidence="3">The sequence shown here is derived from an EMBL/GenBank/DDBJ whole genome shotgun (WGS) entry which is preliminary data.</text>
</comment>
<evidence type="ECO:0000256" key="1">
    <source>
        <dbReference type="ARBA" id="ARBA00006817"/>
    </source>
</evidence>